<organism evidence="2 3">
    <name type="scientific">Pseudomonas synxantha</name>
    <dbReference type="NCBI Taxonomy" id="47883"/>
    <lineage>
        <taxon>Bacteria</taxon>
        <taxon>Pseudomonadati</taxon>
        <taxon>Pseudomonadota</taxon>
        <taxon>Gammaproteobacteria</taxon>
        <taxon>Pseudomonadales</taxon>
        <taxon>Pseudomonadaceae</taxon>
        <taxon>Pseudomonas</taxon>
    </lineage>
</organism>
<gene>
    <name evidence="2" type="ORF">VO64_2758</name>
</gene>
<accession>A0AAU8TS38</accession>
<protein>
    <submittedName>
        <fullName evidence="2">Uncharacterized protein</fullName>
    </submittedName>
</protein>
<evidence type="ECO:0000313" key="3">
    <source>
        <dbReference type="Proteomes" id="UP000033099"/>
    </source>
</evidence>
<sequence length="59" mass="6436">MQVIQRRTLSHGFLLPGLAKVRRAATCAEHPELQGPQAHTAGRPERRSAPNAAHCSLKL</sequence>
<evidence type="ECO:0000313" key="2">
    <source>
        <dbReference type="EMBL" id="AKA83304.1"/>
    </source>
</evidence>
<name>A0AAU8TS38_9PSED</name>
<dbReference type="AlphaFoldDB" id="A0AAU8TS38"/>
<proteinExistence type="predicted"/>
<evidence type="ECO:0000256" key="1">
    <source>
        <dbReference type="SAM" id="MobiDB-lite"/>
    </source>
</evidence>
<dbReference type="Proteomes" id="UP000033099">
    <property type="component" value="Chromosome"/>
</dbReference>
<dbReference type="KEGG" id="pfb:VO64_2758"/>
<dbReference type="EMBL" id="CP011117">
    <property type="protein sequence ID" value="AKA83304.1"/>
    <property type="molecule type" value="Genomic_DNA"/>
</dbReference>
<reference evidence="2 3" key="1">
    <citation type="journal article" date="2015" name="Genome Announc.">
        <title>Complete Genome Sequence of Biocontrol Strain Pseudomonas fluorescens LBUM223.</title>
        <authorList>
            <person name="Roquigny R."/>
            <person name="Arseneault T."/>
            <person name="Gadkar V.J."/>
            <person name="Novinscak A."/>
            <person name="Joly D.L."/>
            <person name="Filion M."/>
        </authorList>
    </citation>
    <scope>NUCLEOTIDE SEQUENCE [LARGE SCALE GENOMIC DNA]</scope>
    <source>
        <strain evidence="2 3">LBUM223</strain>
    </source>
</reference>
<feature type="region of interest" description="Disordered" evidence="1">
    <location>
        <begin position="30"/>
        <end position="59"/>
    </location>
</feature>